<protein>
    <submittedName>
        <fullName evidence="2">Uncharacterized protein</fullName>
    </submittedName>
</protein>
<accession>A0A6L2ZUY2</accession>
<feature type="region of interest" description="Disordered" evidence="1">
    <location>
        <begin position="1"/>
        <end position="64"/>
    </location>
</feature>
<evidence type="ECO:0000313" key="2">
    <source>
        <dbReference type="EMBL" id="GFO51360.1"/>
    </source>
</evidence>
<feature type="compositionally biased region" description="Polar residues" evidence="1">
    <location>
        <begin position="1"/>
        <end position="19"/>
    </location>
</feature>
<feature type="compositionally biased region" description="Basic residues" evidence="1">
    <location>
        <begin position="36"/>
        <end position="58"/>
    </location>
</feature>
<dbReference type="Proteomes" id="UP000504756">
    <property type="component" value="Unassembled WGS sequence"/>
</dbReference>
<dbReference type="EMBL" id="BLXU01000003">
    <property type="protein sequence ID" value="GFO51360.1"/>
    <property type="molecule type" value="Genomic_DNA"/>
</dbReference>
<name>A0A6L2ZUY2_9LACT</name>
<gene>
    <name evidence="2" type="ORF">ikelab_06350</name>
</gene>
<dbReference type="AlphaFoldDB" id="A0A6L2ZUY2"/>
<evidence type="ECO:0000256" key="1">
    <source>
        <dbReference type="SAM" id="MobiDB-lite"/>
    </source>
</evidence>
<proteinExistence type="predicted"/>
<evidence type="ECO:0000313" key="3">
    <source>
        <dbReference type="Proteomes" id="UP000504756"/>
    </source>
</evidence>
<comment type="caution">
    <text evidence="2">The sequence shown here is derived from an EMBL/GenBank/DDBJ whole genome shotgun (WGS) entry which is preliminary data.</text>
</comment>
<reference evidence="2 3" key="1">
    <citation type="submission" date="2020-06" db="EMBL/GenBank/DDBJ databases">
        <title>Draft genome sequence of Lactic acid bacteria from Okinawan-style tofu.</title>
        <authorList>
            <person name="Takara I."/>
            <person name="Ikematsu S."/>
        </authorList>
    </citation>
    <scope>NUCLEOTIDE SEQUENCE [LARGE SCALE GENOMIC DNA]</scope>
    <source>
        <strain evidence="3">lg38</strain>
    </source>
</reference>
<organism evidence="2 3">
    <name type="scientific">Lactococcus garvieae</name>
    <dbReference type="NCBI Taxonomy" id="1363"/>
    <lineage>
        <taxon>Bacteria</taxon>
        <taxon>Bacillati</taxon>
        <taxon>Bacillota</taxon>
        <taxon>Bacilli</taxon>
        <taxon>Lactobacillales</taxon>
        <taxon>Streptococcaceae</taxon>
        <taxon>Lactococcus</taxon>
    </lineage>
</organism>
<sequence>MPKTIGWSNKSPTHLTIDSKTIKKGLNNVRAVPNKERRKTKSKPGRSKKSKIRLNNKVKKIDNG</sequence>